<dbReference type="Gene3D" id="3.30.1870.10">
    <property type="entry name" value="EreA-like, domain 2"/>
    <property type="match status" value="1"/>
</dbReference>
<dbReference type="Proteomes" id="UP001221924">
    <property type="component" value="Unassembled WGS sequence"/>
</dbReference>
<protein>
    <submittedName>
        <fullName evidence="1">Erythromycin esterase family protein</fullName>
    </submittedName>
</protein>
<dbReference type="CDD" id="cd14728">
    <property type="entry name" value="Ere-like"/>
    <property type="match status" value="1"/>
</dbReference>
<dbReference type="PANTHER" id="PTHR31299">
    <property type="entry name" value="ESTERASE, PUTATIVE (AFU_ORTHOLOGUE AFUA_1G05850)-RELATED"/>
    <property type="match status" value="1"/>
</dbReference>
<dbReference type="PANTHER" id="PTHR31299:SF0">
    <property type="entry name" value="ESTERASE, PUTATIVE (AFU_ORTHOLOGUE AFUA_1G05850)-RELATED"/>
    <property type="match status" value="1"/>
</dbReference>
<accession>A0AAW6MBG5</accession>
<organism evidence="1 2">
    <name type="scientific">Bacteroides cellulosilyticus</name>
    <dbReference type="NCBI Taxonomy" id="246787"/>
    <lineage>
        <taxon>Bacteria</taxon>
        <taxon>Pseudomonadati</taxon>
        <taxon>Bacteroidota</taxon>
        <taxon>Bacteroidia</taxon>
        <taxon>Bacteroidales</taxon>
        <taxon>Bacteroidaceae</taxon>
        <taxon>Bacteroides</taxon>
    </lineage>
</organism>
<gene>
    <name evidence="1" type="ORF">PZH42_23315</name>
</gene>
<dbReference type="Pfam" id="PF05139">
    <property type="entry name" value="Erythro_esteras"/>
    <property type="match status" value="1"/>
</dbReference>
<evidence type="ECO:0000313" key="1">
    <source>
        <dbReference type="EMBL" id="MDE8697039.1"/>
    </source>
</evidence>
<dbReference type="Gene3D" id="1.20.1440.30">
    <property type="entry name" value="Biosynthetic Protein domain"/>
    <property type="match status" value="1"/>
</dbReference>
<dbReference type="Gene3D" id="3.40.1660.10">
    <property type="entry name" value="EreA-like (biosynthetic domain)"/>
    <property type="match status" value="1"/>
</dbReference>
<dbReference type="RefSeq" id="WP_176935820.1">
    <property type="nucleotide sequence ID" value="NZ_CAXKYC010000012.1"/>
</dbReference>
<proteinExistence type="predicted"/>
<dbReference type="GO" id="GO:0046677">
    <property type="term" value="P:response to antibiotic"/>
    <property type="evidence" value="ECO:0007669"/>
    <property type="project" value="InterPro"/>
</dbReference>
<name>A0AAW6MBG5_9BACE</name>
<sequence>MNRPIHPKPIIVIFFCIFYLTAHCQQDLFNLDFRFAEPLHFQWKATQIPIIKIDSTQLIQGKHPLMILPEEMQHSLLTFGNNNPILLNLYQTFLIPAEYANDTAIVSLHIRPIEMNKVYLQVRGMNSQQEFLRTDSANVPNDDEWQTVRCSLPLKDVRYLTIGMVGNSKMKNRFDFRPSKVYLDRVTVHIAGQTIEQIHRDNPFLIKRPDRLLDLAYMNVFDEPDKSILQKTGLQDKRIIALGETVHGSSTINDNVFSIIKNSILYDNCRLVLLETDMGNGLKMNLYIHGKLPESAIKELIHDTDGILMNLHSLENLLIWLREYNKTAITKVNLLGIEGFYNNQINAMFDYLYAFYNDMNRNLFYPILTELNRIEYESVLDLAEQDKKKLTELMGYHEYELLVDVLKGIIRTHNDTRTIGRIFHARLNRDLYLYENARNFIDKLLRKDEKAIIYAHYGHAQKKEQTEGTFPYMQTMGSRLSEKFKDDYAVIALTVGSGEIQTRSLQYTDSICAYQLDTLPDYSLESVLMESAQDSIFIFVQTLDDSVYCTRSIGNAPRWNRNYEYTNLHACADGIIYFKNSRRSEEERSFDSLRIYKARQRRKIIESIIPIDNEKQ</sequence>
<comment type="caution">
    <text evidence="1">The sequence shown here is derived from an EMBL/GenBank/DDBJ whole genome shotgun (WGS) entry which is preliminary data.</text>
</comment>
<dbReference type="SUPFAM" id="SSF159501">
    <property type="entry name" value="EreA/ChaN-like"/>
    <property type="match status" value="1"/>
</dbReference>
<evidence type="ECO:0000313" key="2">
    <source>
        <dbReference type="Proteomes" id="UP001221924"/>
    </source>
</evidence>
<dbReference type="InterPro" id="IPR007815">
    <property type="entry name" value="Emycin_Estase"/>
</dbReference>
<dbReference type="InterPro" id="IPR052036">
    <property type="entry name" value="Hydrolase/PRTase-associated"/>
</dbReference>
<dbReference type="EMBL" id="JARFID010000035">
    <property type="protein sequence ID" value="MDE8697039.1"/>
    <property type="molecule type" value="Genomic_DNA"/>
</dbReference>
<reference evidence="1" key="1">
    <citation type="submission" date="2023-03" db="EMBL/GenBank/DDBJ databases">
        <title>DFI Biobank Strains.</title>
        <authorList>
            <person name="Mostad J."/>
            <person name="Paddock L."/>
            <person name="Medina S."/>
            <person name="Waligurski E."/>
            <person name="Barat B."/>
            <person name="Smith R."/>
            <person name="Burgo V."/>
            <person name="Metcalfe C."/>
            <person name="Woodson C."/>
            <person name="Sundararajan A."/>
            <person name="Ramaswamy R."/>
            <person name="Lin H."/>
            <person name="Pamer E.G."/>
        </authorList>
    </citation>
    <scope>NUCLEOTIDE SEQUENCE</scope>
    <source>
        <strain evidence="1">DFI.9.5</strain>
    </source>
</reference>
<dbReference type="AlphaFoldDB" id="A0AAW6MBG5"/>